<dbReference type="Proteomes" id="UP001152876">
    <property type="component" value="Unassembled WGS sequence"/>
</dbReference>
<comment type="caution">
    <text evidence="1">The sequence shown here is derived from an EMBL/GenBank/DDBJ whole genome shotgun (WGS) entry which is preliminary data.</text>
</comment>
<gene>
    <name evidence="1" type="ORF">H010_02080</name>
</gene>
<dbReference type="AlphaFoldDB" id="A0A9X4NP89"/>
<reference evidence="1" key="1">
    <citation type="submission" date="2013-01" db="EMBL/GenBank/DDBJ databases">
        <title>Genome draft of Hydrogenophaga taeniospiralis 2K1.</title>
        <authorList>
            <person name="Gomila M."/>
            <person name="Lalucat J."/>
        </authorList>
    </citation>
    <scope>NUCLEOTIDE SEQUENCE</scope>
    <source>
        <strain evidence="1">CCUG 15921</strain>
    </source>
</reference>
<dbReference type="Gene3D" id="2.60.40.1190">
    <property type="match status" value="1"/>
</dbReference>
<evidence type="ECO:0000313" key="2">
    <source>
        <dbReference type="Proteomes" id="UP001152876"/>
    </source>
</evidence>
<organism evidence="1 2">
    <name type="scientific">Hydrogenophaga taeniospiralis CCUG 15921</name>
    <dbReference type="NCBI Taxonomy" id="1281780"/>
    <lineage>
        <taxon>Bacteria</taxon>
        <taxon>Pseudomonadati</taxon>
        <taxon>Pseudomonadota</taxon>
        <taxon>Betaproteobacteria</taxon>
        <taxon>Burkholderiales</taxon>
        <taxon>Comamonadaceae</taxon>
        <taxon>Hydrogenophaga</taxon>
    </lineage>
</organism>
<evidence type="ECO:0008006" key="3">
    <source>
        <dbReference type="Google" id="ProtNLM"/>
    </source>
</evidence>
<sequence length="181" mass="19685">MSVALAVAGSEQGPGWLLSYHLRGEVGGLRLPEPTLPGPADGLWQHTCFEAFVARAGESAYREFNFSPSGQWAAYRFSAERVRDLPAEAGQAPVVPDLQLETTEHALTLLAWLPHHALPAPAAGQPLQLGLTAVLEDRLGRLSYWALRHPGARPDFHHRDSFALDLLPPLFDPPTASRDTA</sequence>
<protein>
    <recommendedName>
        <fullName evidence="3">DOMON-like domain-containing protein</fullName>
    </recommendedName>
</protein>
<proteinExistence type="predicted"/>
<keyword evidence="2" id="KW-1185">Reference proteome</keyword>
<evidence type="ECO:0000313" key="1">
    <source>
        <dbReference type="EMBL" id="MDG5974021.1"/>
    </source>
</evidence>
<dbReference type="CDD" id="cd09627">
    <property type="entry name" value="DOMON_murB_like"/>
    <property type="match status" value="1"/>
</dbReference>
<accession>A0A9X4NP89</accession>
<name>A0A9X4NP89_9BURK</name>
<dbReference type="EMBL" id="AOGK01000001">
    <property type="protein sequence ID" value="MDG5974021.1"/>
    <property type="molecule type" value="Genomic_DNA"/>
</dbReference>